<dbReference type="InterPro" id="IPR001891">
    <property type="entry name" value="Malic_OxRdtase"/>
</dbReference>
<dbReference type="GO" id="GO:0016616">
    <property type="term" value="F:oxidoreductase activity, acting on the CH-OH group of donors, NAD or NADP as acceptor"/>
    <property type="evidence" value="ECO:0007669"/>
    <property type="project" value="InterPro"/>
</dbReference>
<dbReference type="EC" id="1.1.1.38" evidence="9"/>
<evidence type="ECO:0000313" key="10">
    <source>
        <dbReference type="Proteomes" id="UP000002219"/>
    </source>
</evidence>
<dbReference type="InterPro" id="IPR012302">
    <property type="entry name" value="Malic_NAD-bd"/>
</dbReference>
<feature type="binding site" evidence="5">
    <location>
        <position position="211"/>
    </location>
    <ligand>
        <name>a divalent metal cation</name>
        <dbReference type="ChEBI" id="CHEBI:60240"/>
    </ligand>
</feature>
<feature type="binding site" evidence="5">
    <location>
        <position position="212"/>
    </location>
    <ligand>
        <name>a divalent metal cation</name>
        <dbReference type="ChEBI" id="CHEBI:60240"/>
    </ligand>
</feature>
<dbReference type="Pfam" id="PF03949">
    <property type="entry name" value="Malic_M"/>
    <property type="match status" value="1"/>
</dbReference>
<dbReference type="HOGENOM" id="CLU_034446_2_1_11"/>
<evidence type="ECO:0000256" key="2">
    <source>
        <dbReference type="ARBA" id="ARBA00023002"/>
    </source>
</evidence>
<dbReference type="Gene3D" id="3.40.50.10380">
    <property type="entry name" value="Malic enzyme, N-terminal domain"/>
    <property type="match status" value="1"/>
</dbReference>
<feature type="active site" description="Proton acceptor" evidence="3">
    <location>
        <position position="169"/>
    </location>
</feature>
<feature type="domain" description="Malic enzyme NAD-binding" evidence="7">
    <location>
        <begin position="238"/>
        <end position="460"/>
    </location>
</feature>
<evidence type="ECO:0000259" key="8">
    <source>
        <dbReference type="SMART" id="SM01274"/>
    </source>
</evidence>
<keyword evidence="2 9" id="KW-0560">Oxidoreductase</keyword>
<dbReference type="STRING" id="446468.Ndas_0366"/>
<evidence type="ECO:0000256" key="4">
    <source>
        <dbReference type="PIRSR" id="PIRSR000106-2"/>
    </source>
</evidence>
<dbReference type="GO" id="GO:0004470">
    <property type="term" value="F:malic enzyme activity"/>
    <property type="evidence" value="ECO:0007669"/>
    <property type="project" value="InterPro"/>
</dbReference>
<dbReference type="InterPro" id="IPR037062">
    <property type="entry name" value="Malic_N_dom_sf"/>
</dbReference>
<dbReference type="AlphaFoldDB" id="D7AVF3"/>
<gene>
    <name evidence="9" type="ordered locus">Ndas_0366</name>
</gene>
<dbReference type="PIRSF" id="PIRSF000106">
    <property type="entry name" value="ME"/>
    <property type="match status" value="1"/>
</dbReference>
<name>D7AVF3_NOCDD</name>
<keyword evidence="10" id="KW-1185">Reference proteome</keyword>
<dbReference type="SUPFAM" id="SSF51735">
    <property type="entry name" value="NAD(P)-binding Rossmann-fold domains"/>
    <property type="match status" value="1"/>
</dbReference>
<dbReference type="KEGG" id="nda:Ndas_0366"/>
<feature type="binding site" evidence="5">
    <location>
        <position position="237"/>
    </location>
    <ligand>
        <name>a divalent metal cation</name>
        <dbReference type="ChEBI" id="CHEBI:60240"/>
    </ligand>
</feature>
<evidence type="ECO:0000256" key="6">
    <source>
        <dbReference type="RuleBase" id="RU003427"/>
    </source>
</evidence>
<feature type="domain" description="Malic enzyme N-terminal" evidence="8">
    <location>
        <begin position="93"/>
        <end position="226"/>
    </location>
</feature>
<dbReference type="eggNOG" id="COG0281">
    <property type="taxonomic scope" value="Bacteria"/>
</dbReference>
<feature type="active site" description="Proton donor" evidence="3">
    <location>
        <position position="114"/>
    </location>
</feature>
<dbReference type="GO" id="GO:0051287">
    <property type="term" value="F:NAD binding"/>
    <property type="evidence" value="ECO:0007669"/>
    <property type="project" value="InterPro"/>
</dbReference>
<proteinExistence type="inferred from homology"/>
<dbReference type="InterPro" id="IPR046346">
    <property type="entry name" value="Aminoacid_DH-like_N_sf"/>
</dbReference>
<keyword evidence="5 6" id="KW-0479">Metal-binding</keyword>
<evidence type="ECO:0000313" key="9">
    <source>
        <dbReference type="EMBL" id="ADH65814.1"/>
    </source>
</evidence>
<dbReference type="InterPro" id="IPR012301">
    <property type="entry name" value="Malic_N_dom"/>
</dbReference>
<evidence type="ECO:0000256" key="1">
    <source>
        <dbReference type="ARBA" id="ARBA00008785"/>
    </source>
</evidence>
<dbReference type="SUPFAM" id="SSF53223">
    <property type="entry name" value="Aminoacid dehydrogenase-like, N-terminal domain"/>
    <property type="match status" value="1"/>
</dbReference>
<dbReference type="CDD" id="cd05311">
    <property type="entry name" value="NAD_bind_2_malic_enz"/>
    <property type="match status" value="1"/>
</dbReference>
<feature type="binding site" evidence="4">
    <location>
        <position position="363"/>
    </location>
    <ligand>
        <name>(S)-malate</name>
        <dbReference type="ChEBI" id="CHEBI:15589"/>
    </ligand>
</feature>
<feature type="binding site" evidence="4">
    <location>
        <position position="392"/>
    </location>
    <ligand>
        <name>(S)-malate</name>
        <dbReference type="ChEBI" id="CHEBI:15589"/>
    </ligand>
</feature>
<dbReference type="PRINTS" id="PR00072">
    <property type="entry name" value="MALOXRDTASE"/>
</dbReference>
<protein>
    <submittedName>
        <fullName evidence="9">Malate dehydrogenase (Oxaloacetate-decarboxylating)</fullName>
        <ecNumber evidence="9">1.1.1.38</ecNumber>
    </submittedName>
</protein>
<dbReference type="RefSeq" id="WP_013151421.1">
    <property type="nucleotide sequence ID" value="NC_014210.1"/>
</dbReference>
<dbReference type="Proteomes" id="UP000002219">
    <property type="component" value="Chromosome 1"/>
</dbReference>
<dbReference type="Pfam" id="PF00390">
    <property type="entry name" value="malic"/>
    <property type="match status" value="1"/>
</dbReference>
<dbReference type="SMART" id="SM00919">
    <property type="entry name" value="Malic_M"/>
    <property type="match status" value="1"/>
</dbReference>
<accession>D7AVF3</accession>
<dbReference type="SMART" id="SM01274">
    <property type="entry name" value="malic"/>
    <property type="match status" value="1"/>
</dbReference>
<sequence length="468" mass="49294">MATLPSVSYSITVRLELDAGGSAVGSLTNAVEQVGGMITALDVAAAGHERIRIDVTCAARDTEHAQAIVDALGAVEGVVVHKVSDRTFLMHLGGKIEMKSKVPLRNRDELSMAYTPGVARVSQAIAANKDDARRLTIKRNSVAVVTDGSAVLGLGNIGPEAAMPVMEGKAALFKRFADIDAWPIALDTQDVDEIVRTVQVLAPGFGGINLEDISAPRCFEVEARLRELLDIPVFHDDQHGTAIVVLAALRNALRVVGKKLGEVRIAMSGAGAAGTAILKLLMHAGARDVIVSDVHGAVHAGREDLDPNLRWIAEHTNPEGYSGDLRGAVAGADVFIGVSAPNLLNGDDIAEMNEDAIIFALANPDPEVDPDVAHLHASVVATGRSDYPNQINNVLVFPGFFRGLLDAQSHDVTSDMMVAAAEALADVVTEDELGPNYIIPSVFHSDLSTHVATAVREVAQRGQAAAQA</sequence>
<dbReference type="PANTHER" id="PTHR43237">
    <property type="entry name" value="NADP-DEPENDENT MALIC ENZYME"/>
    <property type="match status" value="1"/>
</dbReference>
<dbReference type="GeneID" id="91488459"/>
<evidence type="ECO:0000256" key="5">
    <source>
        <dbReference type="PIRSR" id="PIRSR000106-3"/>
    </source>
</evidence>
<dbReference type="Gene3D" id="3.40.50.720">
    <property type="entry name" value="NAD(P)-binding Rossmann-like Domain"/>
    <property type="match status" value="1"/>
</dbReference>
<dbReference type="EMBL" id="CP002040">
    <property type="protein sequence ID" value="ADH65814.1"/>
    <property type="molecule type" value="Genomic_DNA"/>
</dbReference>
<dbReference type="InterPro" id="IPR045213">
    <property type="entry name" value="Malic_NAD-bd_bact_type"/>
</dbReference>
<dbReference type="GO" id="GO:0046872">
    <property type="term" value="F:metal ion binding"/>
    <property type="evidence" value="ECO:0007669"/>
    <property type="project" value="UniProtKB-KW"/>
</dbReference>
<dbReference type="PANTHER" id="PTHR43237:SF4">
    <property type="entry name" value="NADP-DEPENDENT MALIC ENZYME"/>
    <property type="match status" value="1"/>
</dbReference>
<organism evidence="9 10">
    <name type="scientific">Nocardiopsis dassonvillei (strain ATCC 23218 / DSM 43111 / CIP 107115 / JCM 7437 / KCTC 9190 / NBRC 14626 / NCTC 10488 / NRRL B-5397 / IMRU 509)</name>
    <name type="common">Actinomadura dassonvillei</name>
    <dbReference type="NCBI Taxonomy" id="446468"/>
    <lineage>
        <taxon>Bacteria</taxon>
        <taxon>Bacillati</taxon>
        <taxon>Actinomycetota</taxon>
        <taxon>Actinomycetes</taxon>
        <taxon>Streptosporangiales</taxon>
        <taxon>Nocardiopsidaceae</taxon>
        <taxon>Nocardiopsis</taxon>
    </lineage>
</organism>
<evidence type="ECO:0000256" key="3">
    <source>
        <dbReference type="PIRSR" id="PIRSR000106-1"/>
    </source>
</evidence>
<dbReference type="OrthoDB" id="9805787at2"/>
<dbReference type="InterPro" id="IPR051674">
    <property type="entry name" value="Malate_Decarboxylase"/>
</dbReference>
<comment type="cofactor">
    <cofactor evidence="5">
        <name>Mg(2+)</name>
        <dbReference type="ChEBI" id="CHEBI:18420"/>
    </cofactor>
    <cofactor evidence="5">
        <name>Mn(2+)</name>
        <dbReference type="ChEBI" id="CHEBI:29035"/>
    </cofactor>
    <text evidence="5">Divalent metal cations. Prefers magnesium or manganese.</text>
</comment>
<dbReference type="InterPro" id="IPR036291">
    <property type="entry name" value="NAD(P)-bd_dom_sf"/>
</dbReference>
<reference evidence="9 10" key="1">
    <citation type="journal article" date="2010" name="Stand. Genomic Sci.">
        <title>Complete genome sequence of Nocardiopsis dassonvillei type strain (IMRU 509).</title>
        <authorList>
            <person name="Sun H."/>
            <person name="Lapidus A."/>
            <person name="Nolan M."/>
            <person name="Lucas S."/>
            <person name="Del Rio T.G."/>
            <person name="Tice H."/>
            <person name="Cheng J.F."/>
            <person name="Tapia R."/>
            <person name="Han C."/>
            <person name="Goodwin L."/>
            <person name="Pitluck S."/>
            <person name="Pagani I."/>
            <person name="Ivanova N."/>
            <person name="Mavromatis K."/>
            <person name="Mikhailova N."/>
            <person name="Pati A."/>
            <person name="Chen A."/>
            <person name="Palaniappan K."/>
            <person name="Land M."/>
            <person name="Hauser L."/>
            <person name="Chang Y.J."/>
            <person name="Jeffries C.D."/>
            <person name="Djao O.D."/>
            <person name="Rohde M."/>
            <person name="Sikorski J."/>
            <person name="Goker M."/>
            <person name="Woyke T."/>
            <person name="Bristow J."/>
            <person name="Eisen J.A."/>
            <person name="Markowitz V."/>
            <person name="Hugenholtz P."/>
            <person name="Kyrpides N.C."/>
            <person name="Klenk H.P."/>
        </authorList>
    </citation>
    <scope>NUCLEOTIDE SEQUENCE [LARGE SCALE GENOMIC DNA]</scope>
    <source>
        <strain evidence="10">ATCC 23218 / DSM 43111 / CIP 107115 / JCM 7437 / KCTC 9190 / NBRC 14626 / NCTC 10488 / NRRL B-5397 / IMRU 509</strain>
    </source>
</reference>
<evidence type="ECO:0000259" key="7">
    <source>
        <dbReference type="SMART" id="SM00919"/>
    </source>
</evidence>
<comment type="similarity">
    <text evidence="1 6">Belongs to the malic enzymes family.</text>
</comment>